<sequence length="135" mass="15146">MLMENERVSNRTVMELRETAGEVRRNLARRFDAAHVCRTDIVKQTRGGENFVSTISLTITETHDPDTVVAVATCLKSLIDLPNAGTISWYMRGFIRKAIDEEIIEYADLIKTLAGQAPELLVLTDIRNRGLVSVE</sequence>
<gene>
    <name evidence="1" type="ORF">A3A48_02330</name>
</gene>
<evidence type="ECO:0000313" key="2">
    <source>
        <dbReference type="Proteomes" id="UP000178336"/>
    </source>
</evidence>
<protein>
    <submittedName>
        <fullName evidence="1">Uncharacterized protein</fullName>
    </submittedName>
</protein>
<proteinExistence type="predicted"/>
<dbReference type="STRING" id="1797724.A3A48_02330"/>
<reference evidence="1 2" key="1">
    <citation type="journal article" date="2016" name="Nat. Commun.">
        <title>Thousands of microbial genomes shed light on interconnected biogeochemical processes in an aquifer system.</title>
        <authorList>
            <person name="Anantharaman K."/>
            <person name="Brown C.T."/>
            <person name="Hug L.A."/>
            <person name="Sharon I."/>
            <person name="Castelle C.J."/>
            <person name="Probst A.J."/>
            <person name="Thomas B.C."/>
            <person name="Singh A."/>
            <person name="Wilkins M.J."/>
            <person name="Karaoz U."/>
            <person name="Brodie E.L."/>
            <person name="Williams K.H."/>
            <person name="Hubbard S.S."/>
            <person name="Banfield J.F."/>
        </authorList>
    </citation>
    <scope>NUCLEOTIDE SEQUENCE [LARGE SCALE GENOMIC DNA]</scope>
</reference>
<dbReference type="EMBL" id="MFBN01000043">
    <property type="protein sequence ID" value="OGD94684.1"/>
    <property type="molecule type" value="Genomic_DNA"/>
</dbReference>
<accession>A0A1F5GS51</accession>
<name>A0A1F5GS51_9BACT</name>
<dbReference type="AlphaFoldDB" id="A0A1F5GS51"/>
<comment type="caution">
    <text evidence="1">The sequence shown here is derived from an EMBL/GenBank/DDBJ whole genome shotgun (WGS) entry which is preliminary data.</text>
</comment>
<evidence type="ECO:0000313" key="1">
    <source>
        <dbReference type="EMBL" id="OGD94684.1"/>
    </source>
</evidence>
<dbReference type="Proteomes" id="UP000178336">
    <property type="component" value="Unassembled WGS sequence"/>
</dbReference>
<organism evidence="1 2">
    <name type="scientific">Candidatus Curtissbacteria bacterium RIFCSPLOWO2_01_FULL_37_9</name>
    <dbReference type="NCBI Taxonomy" id="1797724"/>
    <lineage>
        <taxon>Bacteria</taxon>
        <taxon>Candidatus Curtissiibacteriota</taxon>
    </lineage>
</organism>